<dbReference type="RefSeq" id="WP_257701932.1">
    <property type="nucleotide sequence ID" value="NZ_CP102451.1"/>
</dbReference>
<evidence type="ECO:0000313" key="5">
    <source>
        <dbReference type="Proteomes" id="UP001058273"/>
    </source>
</evidence>
<protein>
    <recommendedName>
        <fullName evidence="6">Gram-positive cocci surface proteins LPxTG domain-containing protein</fullName>
    </recommendedName>
</protein>
<gene>
    <name evidence="4" type="ORF">G314FT_04900</name>
</gene>
<keyword evidence="2" id="KW-1133">Transmembrane helix</keyword>
<organism evidence="4 5">
    <name type="scientific">Vagococcus luciliae</name>
    <dbReference type="NCBI Taxonomy" id="2920380"/>
    <lineage>
        <taxon>Bacteria</taxon>
        <taxon>Bacillati</taxon>
        <taxon>Bacillota</taxon>
        <taxon>Bacilli</taxon>
        <taxon>Lactobacillales</taxon>
        <taxon>Enterococcaceae</taxon>
        <taxon>Vagococcus</taxon>
    </lineage>
</organism>
<dbReference type="Proteomes" id="UP001058273">
    <property type="component" value="Chromosome"/>
</dbReference>
<evidence type="ECO:0000313" key="4">
    <source>
        <dbReference type="EMBL" id="UUV98374.1"/>
    </source>
</evidence>
<feature type="transmembrane region" description="Helical" evidence="2">
    <location>
        <begin position="89"/>
        <end position="107"/>
    </location>
</feature>
<reference evidence="4" key="2">
    <citation type="submission" date="2022-08" db="EMBL/GenBank/DDBJ databases">
        <authorList>
            <person name="Poehlein A."/>
            <person name="Guzman J."/>
            <person name="Daniel R."/>
            <person name="Vilcinskas A."/>
        </authorList>
    </citation>
    <scope>NUCLEOTIDE SEQUENCE</scope>
    <source>
        <strain evidence="4">G314FT</strain>
    </source>
</reference>
<keyword evidence="3" id="KW-0732">Signal</keyword>
<sequence length="116" mass="13068">MKYVIKHLFVTLIFVYVISFCSSSSFLAAEPDTDSEVTHGRIIFYEDVETSSSTSNKDNHPTQSNSNQYPVSNKKTTKGLLPQTSDYCSYFPTAIGLILILGVVIMYRTKWSVRVV</sequence>
<feature type="region of interest" description="Disordered" evidence="1">
    <location>
        <begin position="49"/>
        <end position="77"/>
    </location>
</feature>
<reference evidence="4" key="1">
    <citation type="submission" date="2022-08" db="EMBL/GenBank/DDBJ databases">
        <title>Genome sequence of Vagococcus luciliae DSM 112651.</title>
        <authorList>
            <person name="Juan G."/>
            <person name="Anja P."/>
            <person name="Rolf D."/>
            <person name="Kampfer P."/>
            <person name="Vilcinskas A."/>
        </authorList>
    </citation>
    <scope>NUCLEOTIDE SEQUENCE</scope>
    <source>
        <strain evidence="4">G314FT</strain>
    </source>
</reference>
<feature type="signal peptide" evidence="3">
    <location>
        <begin position="1"/>
        <end position="28"/>
    </location>
</feature>
<dbReference type="EMBL" id="CP102451">
    <property type="protein sequence ID" value="UUV98374.1"/>
    <property type="molecule type" value="Genomic_DNA"/>
</dbReference>
<keyword evidence="2" id="KW-0812">Transmembrane</keyword>
<keyword evidence="2" id="KW-0472">Membrane</keyword>
<feature type="chain" id="PRO_5047233640" description="Gram-positive cocci surface proteins LPxTG domain-containing protein" evidence="3">
    <location>
        <begin position="29"/>
        <end position="116"/>
    </location>
</feature>
<evidence type="ECO:0000256" key="3">
    <source>
        <dbReference type="SAM" id="SignalP"/>
    </source>
</evidence>
<evidence type="ECO:0000256" key="2">
    <source>
        <dbReference type="SAM" id="Phobius"/>
    </source>
</evidence>
<name>A0ABY5NXK3_9ENTE</name>
<evidence type="ECO:0008006" key="6">
    <source>
        <dbReference type="Google" id="ProtNLM"/>
    </source>
</evidence>
<accession>A0ABY5NXK3</accession>
<proteinExistence type="predicted"/>
<keyword evidence="5" id="KW-1185">Reference proteome</keyword>
<evidence type="ECO:0000256" key="1">
    <source>
        <dbReference type="SAM" id="MobiDB-lite"/>
    </source>
</evidence>
<feature type="compositionally biased region" description="Polar residues" evidence="1">
    <location>
        <begin position="50"/>
        <end position="74"/>
    </location>
</feature>